<reference evidence="2" key="1">
    <citation type="submission" date="2022-11" db="UniProtKB">
        <authorList>
            <consortium name="WormBaseParasite"/>
        </authorList>
    </citation>
    <scope>IDENTIFICATION</scope>
</reference>
<dbReference type="AlphaFoldDB" id="A0A914XH21"/>
<protein>
    <submittedName>
        <fullName evidence="2">Uncharacterized protein</fullName>
    </submittedName>
</protein>
<name>A0A914XH21_9BILA</name>
<evidence type="ECO:0000313" key="1">
    <source>
        <dbReference type="Proteomes" id="UP000887566"/>
    </source>
</evidence>
<dbReference type="Proteomes" id="UP000887566">
    <property type="component" value="Unplaced"/>
</dbReference>
<keyword evidence="1" id="KW-1185">Reference proteome</keyword>
<organism evidence="1 2">
    <name type="scientific">Plectus sambesii</name>
    <dbReference type="NCBI Taxonomy" id="2011161"/>
    <lineage>
        <taxon>Eukaryota</taxon>
        <taxon>Metazoa</taxon>
        <taxon>Ecdysozoa</taxon>
        <taxon>Nematoda</taxon>
        <taxon>Chromadorea</taxon>
        <taxon>Plectida</taxon>
        <taxon>Plectina</taxon>
        <taxon>Plectoidea</taxon>
        <taxon>Plectidae</taxon>
        <taxon>Plectus</taxon>
    </lineage>
</organism>
<proteinExistence type="predicted"/>
<sequence length="266" mass="27907">MACQMDVGEGSLGSLLCQDMMPPTAVPDVISRAIIELTTVACNLTAIQALPWSVQWVTVSACCPVINGVHCVSAEGRTCRVRLCGALAVAATRSLSGGGVADLAGSTVYGGVGSGNSGASGWGPAEWTFTIGVPLLIALCIVAAYANCRWSPPPPRYSAMARCCRSYVPRCLSRQRSNNTIRYDRRNQRVVGLSTALRDASTLTDFKLDASSLTITAPTHATVLDQSTIVSHLHMMAGQPASTADPGYASFINSLISDAQQTVIVI</sequence>
<dbReference type="WBParaSite" id="PSAMB.scaffold7706size7235.g30456.t1">
    <property type="protein sequence ID" value="PSAMB.scaffold7706size7235.g30456.t1"/>
    <property type="gene ID" value="PSAMB.scaffold7706size7235.g30456"/>
</dbReference>
<accession>A0A914XH21</accession>
<evidence type="ECO:0000313" key="2">
    <source>
        <dbReference type="WBParaSite" id="PSAMB.scaffold7706size7235.g30456.t1"/>
    </source>
</evidence>